<name>A0A6A6NYT1_9PEZI</name>
<gene>
    <name evidence="2" type="ORF">BDY21DRAFT_347104</name>
</gene>
<organism evidence="2 3">
    <name type="scientific">Lineolata rhizophorae</name>
    <dbReference type="NCBI Taxonomy" id="578093"/>
    <lineage>
        <taxon>Eukaryota</taxon>
        <taxon>Fungi</taxon>
        <taxon>Dikarya</taxon>
        <taxon>Ascomycota</taxon>
        <taxon>Pezizomycotina</taxon>
        <taxon>Dothideomycetes</taxon>
        <taxon>Dothideomycetes incertae sedis</taxon>
        <taxon>Lineolatales</taxon>
        <taxon>Lineolataceae</taxon>
        <taxon>Lineolata</taxon>
    </lineage>
</organism>
<accession>A0A6A6NYT1</accession>
<keyword evidence="3" id="KW-1185">Reference proteome</keyword>
<evidence type="ECO:0000313" key="2">
    <source>
        <dbReference type="EMBL" id="KAF2456423.1"/>
    </source>
</evidence>
<keyword evidence="1" id="KW-0472">Membrane</keyword>
<keyword evidence="1" id="KW-0812">Transmembrane</keyword>
<dbReference type="EMBL" id="MU001683">
    <property type="protein sequence ID" value="KAF2456423.1"/>
    <property type="molecule type" value="Genomic_DNA"/>
</dbReference>
<dbReference type="Proteomes" id="UP000799766">
    <property type="component" value="Unassembled WGS sequence"/>
</dbReference>
<evidence type="ECO:0000256" key="1">
    <source>
        <dbReference type="SAM" id="Phobius"/>
    </source>
</evidence>
<keyword evidence="1" id="KW-1133">Transmembrane helix</keyword>
<evidence type="ECO:0000313" key="3">
    <source>
        <dbReference type="Proteomes" id="UP000799766"/>
    </source>
</evidence>
<feature type="transmembrane region" description="Helical" evidence="1">
    <location>
        <begin position="6"/>
        <end position="24"/>
    </location>
</feature>
<protein>
    <submittedName>
        <fullName evidence="2">Uncharacterized protein</fullName>
    </submittedName>
</protein>
<dbReference type="AlphaFoldDB" id="A0A6A6NYT1"/>
<sequence>MCYNFISSLPLLSLFAALMTFLFLHRASPRLDTLGYVPISQVASVRIHRWPLRSAVLSGFLFNFLSRSAHLSIYPSLFFRSYLTFTPFRSIKSSKQCGLPATLSTFPAMKSLDIFNASSF</sequence>
<reference evidence="2" key="1">
    <citation type="journal article" date="2020" name="Stud. Mycol.">
        <title>101 Dothideomycetes genomes: a test case for predicting lifestyles and emergence of pathogens.</title>
        <authorList>
            <person name="Haridas S."/>
            <person name="Albert R."/>
            <person name="Binder M."/>
            <person name="Bloem J."/>
            <person name="Labutti K."/>
            <person name="Salamov A."/>
            <person name="Andreopoulos B."/>
            <person name="Baker S."/>
            <person name="Barry K."/>
            <person name="Bills G."/>
            <person name="Bluhm B."/>
            <person name="Cannon C."/>
            <person name="Castanera R."/>
            <person name="Culley D."/>
            <person name="Daum C."/>
            <person name="Ezra D."/>
            <person name="Gonzalez J."/>
            <person name="Henrissat B."/>
            <person name="Kuo A."/>
            <person name="Liang C."/>
            <person name="Lipzen A."/>
            <person name="Lutzoni F."/>
            <person name="Magnuson J."/>
            <person name="Mondo S."/>
            <person name="Nolan M."/>
            <person name="Ohm R."/>
            <person name="Pangilinan J."/>
            <person name="Park H.-J."/>
            <person name="Ramirez L."/>
            <person name="Alfaro M."/>
            <person name="Sun H."/>
            <person name="Tritt A."/>
            <person name="Yoshinaga Y."/>
            <person name="Zwiers L.-H."/>
            <person name="Turgeon B."/>
            <person name="Goodwin S."/>
            <person name="Spatafora J."/>
            <person name="Crous P."/>
            <person name="Grigoriev I."/>
        </authorList>
    </citation>
    <scope>NUCLEOTIDE SEQUENCE</scope>
    <source>
        <strain evidence="2">ATCC 16933</strain>
    </source>
</reference>
<proteinExistence type="predicted"/>